<name>A0AA37LMB6_9PEZI</name>
<dbReference type="AlphaFoldDB" id="A0AA37LMB6"/>
<keyword evidence="2" id="KW-1185">Reference proteome</keyword>
<comment type="caution">
    <text evidence="1">The sequence shown here is derived from an EMBL/GenBank/DDBJ whole genome shotgun (WGS) entry which is preliminary data.</text>
</comment>
<evidence type="ECO:0000313" key="1">
    <source>
        <dbReference type="EMBL" id="GJC77636.1"/>
    </source>
</evidence>
<organism evidence="1 2">
    <name type="scientific">Colletotrichum liriopes</name>
    <dbReference type="NCBI Taxonomy" id="708192"/>
    <lineage>
        <taxon>Eukaryota</taxon>
        <taxon>Fungi</taxon>
        <taxon>Dikarya</taxon>
        <taxon>Ascomycota</taxon>
        <taxon>Pezizomycotina</taxon>
        <taxon>Sordariomycetes</taxon>
        <taxon>Hypocreomycetidae</taxon>
        <taxon>Glomerellales</taxon>
        <taxon>Glomerellaceae</taxon>
        <taxon>Colletotrichum</taxon>
        <taxon>Colletotrichum spaethianum species complex</taxon>
    </lineage>
</organism>
<gene>
    <name evidence="1" type="ORF">ColLi_00474</name>
</gene>
<dbReference type="Proteomes" id="UP001055172">
    <property type="component" value="Unassembled WGS sequence"/>
</dbReference>
<proteinExistence type="predicted"/>
<accession>A0AA37LMB6</accession>
<protein>
    <submittedName>
        <fullName evidence="1">Uncharacterized protein</fullName>
    </submittedName>
</protein>
<reference evidence="1 2" key="1">
    <citation type="submission" date="2021-07" db="EMBL/GenBank/DDBJ databases">
        <title>Genome data of Colletotrichum spaethianum.</title>
        <authorList>
            <person name="Utami Y.D."/>
            <person name="Hiruma K."/>
        </authorList>
    </citation>
    <scope>NUCLEOTIDE SEQUENCE [LARGE SCALE GENOMIC DNA]</scope>
    <source>
        <strain evidence="1 2">MAFF 242679</strain>
    </source>
</reference>
<evidence type="ECO:0000313" key="2">
    <source>
        <dbReference type="Proteomes" id="UP001055172"/>
    </source>
</evidence>
<sequence length="63" mass="7202">MPLHRSILKVKWAQHDLRRVIAAKRRAGPELDSLAGSPQVDRVDDFPLQISRQHAKTTDFVKT</sequence>
<dbReference type="EMBL" id="BPPX01000001">
    <property type="protein sequence ID" value="GJC77636.1"/>
    <property type="molecule type" value="Genomic_DNA"/>
</dbReference>